<feature type="compositionally biased region" description="Polar residues" evidence="1">
    <location>
        <begin position="147"/>
        <end position="162"/>
    </location>
</feature>
<dbReference type="AlphaFoldDB" id="A0A7S4AGX0"/>
<dbReference type="EMBL" id="HBIX01010694">
    <property type="protein sequence ID" value="CAE0715331.1"/>
    <property type="molecule type" value="Transcribed_RNA"/>
</dbReference>
<reference evidence="2" key="1">
    <citation type="submission" date="2021-01" db="EMBL/GenBank/DDBJ databases">
        <authorList>
            <person name="Corre E."/>
            <person name="Pelletier E."/>
            <person name="Niang G."/>
            <person name="Scheremetjew M."/>
            <person name="Finn R."/>
            <person name="Kale V."/>
            <person name="Holt S."/>
            <person name="Cochrane G."/>
            <person name="Meng A."/>
            <person name="Brown T."/>
            <person name="Cohen L."/>
        </authorList>
    </citation>
    <scope>NUCLEOTIDE SEQUENCE</scope>
    <source>
        <strain evidence="2">10249 10 AB</strain>
    </source>
</reference>
<evidence type="ECO:0000313" key="2">
    <source>
        <dbReference type="EMBL" id="CAE0715331.1"/>
    </source>
</evidence>
<gene>
    <name evidence="2" type="ORF">PAUS00366_LOCUS8083</name>
</gene>
<evidence type="ECO:0000256" key="1">
    <source>
        <dbReference type="SAM" id="MobiDB-lite"/>
    </source>
</evidence>
<feature type="compositionally biased region" description="Polar residues" evidence="1">
    <location>
        <begin position="574"/>
        <end position="594"/>
    </location>
</feature>
<proteinExistence type="predicted"/>
<name>A0A7S4AGX0_9STRA</name>
<protein>
    <submittedName>
        <fullName evidence="2">Uncharacterized protein</fullName>
    </submittedName>
</protein>
<accession>A0A7S4AGX0</accession>
<feature type="region of interest" description="Disordered" evidence="1">
    <location>
        <begin position="131"/>
        <end position="162"/>
    </location>
</feature>
<feature type="compositionally biased region" description="Pro residues" evidence="1">
    <location>
        <begin position="462"/>
        <end position="476"/>
    </location>
</feature>
<sequence length="787" mass="87120">MSSVVDDGWGDDDDDLGLSFNSEGGGNGWGEDDDLDVSDNDADAGGNNDNNGWGDDDKDLEVASAGDNPGDGWGDDDELFSNDGSDDDDDLPSLDSISSSPEKVADSTSMDDHCLEEKHDKSARVVAAGFQSRHDSIPPPPPPSHCAPTQINHHHSPPQSSQTVSELSHYIGSLERILSSINAVLEFEYNTLQKAEELLEYYQSRPQLAEYTRTKELKRMNYEVVLSHGHVETNKERIILDNLLPDHAIVSRAANQSLLADLLQVITGQDLIVRPQYLTICVATWCKFTIHQGDHGADMLDCRAKLSLSLPTVDGDRLLIAEVAVCVLFSPGQPMVEFKVQKIDVLLEDYSKLAGVAEFLNAMEDNNNEDTITELLNTNTSPDMYRDAFLEKSQRLLSLSSEGMKSAFQQMDSVVNIKGKIKKISSFIPDTDQLLEAEQEAMAFAEARKEELQQRHSMASFPRPPPPPPPPRPPDQPKNNVQLGDANRPKSILGGLVRSGWKTLAKSVVLPDEDPAIYGVPAPPPPPRVTLYNKQPTAQQPTQLYKREEIAAPVAPKLYTRDDACNAQNDAQFQTQNQNQRNMSAMTTTRPQMQHQREGYPNEGYPNGDLLNQANANANENEISSRDSAGSHLQSRSVANADTQVTDILQCNENEMENSKQAKELTDGFTDGLSVGEMNDLEVDTEVDENVDVDGWDDFGFDDDDIDDTNAEDTSTFDLPKTKGEQDREEEMFAPSSDDAIVDDSPPPMMTNTRAPSVDRKDNPKDYVVETRKRWVNPRPYRPYIKG</sequence>
<feature type="region of interest" description="Disordered" evidence="1">
    <location>
        <begin position="574"/>
        <end position="613"/>
    </location>
</feature>
<feature type="region of interest" description="Disordered" evidence="1">
    <location>
        <begin position="699"/>
        <end position="766"/>
    </location>
</feature>
<feature type="compositionally biased region" description="Basic and acidic residues" evidence="1">
    <location>
        <begin position="757"/>
        <end position="766"/>
    </location>
</feature>
<feature type="compositionally biased region" description="Acidic residues" evidence="1">
    <location>
        <begin position="73"/>
        <end position="92"/>
    </location>
</feature>
<feature type="compositionally biased region" description="Low complexity" evidence="1">
    <location>
        <begin position="43"/>
        <end position="53"/>
    </location>
</feature>
<feature type="compositionally biased region" description="Acidic residues" evidence="1">
    <location>
        <begin position="699"/>
        <end position="711"/>
    </location>
</feature>
<feature type="region of interest" description="Disordered" evidence="1">
    <location>
        <begin position="1"/>
        <end position="113"/>
    </location>
</feature>
<organism evidence="2">
    <name type="scientific">Pseudo-nitzschia australis</name>
    <dbReference type="NCBI Taxonomy" id="44445"/>
    <lineage>
        <taxon>Eukaryota</taxon>
        <taxon>Sar</taxon>
        <taxon>Stramenopiles</taxon>
        <taxon>Ochrophyta</taxon>
        <taxon>Bacillariophyta</taxon>
        <taxon>Bacillariophyceae</taxon>
        <taxon>Bacillariophycidae</taxon>
        <taxon>Bacillariales</taxon>
        <taxon>Bacillariaceae</taxon>
        <taxon>Pseudo-nitzschia</taxon>
    </lineage>
</organism>
<feature type="region of interest" description="Disordered" evidence="1">
    <location>
        <begin position="448"/>
        <end position="492"/>
    </location>
</feature>
<feature type="compositionally biased region" description="Acidic residues" evidence="1">
    <location>
        <begin position="30"/>
        <end position="42"/>
    </location>
</feature>